<organism evidence="4 5">
    <name type="scientific">Penicillium egyptiacum</name>
    <dbReference type="NCBI Taxonomy" id="1303716"/>
    <lineage>
        <taxon>Eukaryota</taxon>
        <taxon>Fungi</taxon>
        <taxon>Dikarya</taxon>
        <taxon>Ascomycota</taxon>
        <taxon>Pezizomycotina</taxon>
        <taxon>Eurotiomycetes</taxon>
        <taxon>Eurotiomycetidae</taxon>
        <taxon>Eurotiales</taxon>
        <taxon>Aspergillaceae</taxon>
        <taxon>Penicillium</taxon>
    </lineage>
</organism>
<evidence type="ECO:0000313" key="5">
    <source>
        <dbReference type="Proteomes" id="UP001154252"/>
    </source>
</evidence>
<dbReference type="PROSITE" id="PS00028">
    <property type="entry name" value="ZINC_FINGER_C2H2_1"/>
    <property type="match status" value="1"/>
</dbReference>
<feature type="region of interest" description="Disordered" evidence="2">
    <location>
        <begin position="84"/>
        <end position="110"/>
    </location>
</feature>
<evidence type="ECO:0000256" key="2">
    <source>
        <dbReference type="SAM" id="MobiDB-lite"/>
    </source>
</evidence>
<dbReference type="Proteomes" id="UP001154252">
    <property type="component" value="Unassembled WGS sequence"/>
</dbReference>
<keyword evidence="1" id="KW-0862">Zinc</keyword>
<dbReference type="PROSITE" id="PS50157">
    <property type="entry name" value="ZINC_FINGER_C2H2_2"/>
    <property type="match status" value="1"/>
</dbReference>
<dbReference type="GO" id="GO:0008270">
    <property type="term" value="F:zinc ion binding"/>
    <property type="evidence" value="ECO:0007669"/>
    <property type="project" value="UniProtKB-KW"/>
</dbReference>
<dbReference type="OrthoDB" id="654211at2759"/>
<name>A0A9W4KAD1_9EURO</name>
<dbReference type="SUPFAM" id="SSF57667">
    <property type="entry name" value="beta-beta-alpha zinc fingers"/>
    <property type="match status" value="1"/>
</dbReference>
<comment type="caution">
    <text evidence="4">The sequence shown here is derived from an EMBL/GenBank/DDBJ whole genome shotgun (WGS) entry which is preliminary data.</text>
</comment>
<dbReference type="SMART" id="SM00355">
    <property type="entry name" value="ZnF_C2H2"/>
    <property type="match status" value="2"/>
</dbReference>
<dbReference type="EMBL" id="CAJVRC010000863">
    <property type="protein sequence ID" value="CAG8898999.1"/>
    <property type="molecule type" value="Genomic_DNA"/>
</dbReference>
<accession>A0A9W4KAD1</accession>
<feature type="compositionally biased region" description="Polar residues" evidence="2">
    <location>
        <begin position="93"/>
        <end position="106"/>
    </location>
</feature>
<keyword evidence="5" id="KW-1185">Reference proteome</keyword>
<keyword evidence="1" id="KW-0863">Zinc-finger</keyword>
<feature type="compositionally biased region" description="Polar residues" evidence="2">
    <location>
        <begin position="7"/>
        <end position="20"/>
    </location>
</feature>
<evidence type="ECO:0000313" key="4">
    <source>
        <dbReference type="EMBL" id="CAG8898999.1"/>
    </source>
</evidence>
<feature type="domain" description="C2H2-type" evidence="3">
    <location>
        <begin position="195"/>
        <end position="222"/>
    </location>
</feature>
<protein>
    <recommendedName>
        <fullName evidence="3">C2H2-type domain-containing protein</fullName>
    </recommendedName>
</protein>
<dbReference type="AlphaFoldDB" id="A0A9W4KAD1"/>
<dbReference type="InterPro" id="IPR013087">
    <property type="entry name" value="Znf_C2H2_type"/>
</dbReference>
<gene>
    <name evidence="4" type="ORF">PEGY_LOCUS5539</name>
</gene>
<keyword evidence="1" id="KW-0479">Metal-binding</keyword>
<feature type="region of interest" description="Disordered" evidence="2">
    <location>
        <begin position="1"/>
        <end position="25"/>
    </location>
</feature>
<sequence length="222" mass="24396">MAWSSYHAASNASGTPGQDQSARDLYHPYGSAAHQYPPSVAAEPSMFSENHLLYNTLMQHSSASVHPSYSIPFASAHANFNSANHNTVHHPSIENNRPSEPSTMGYLSSGHSSMCSTPSGSGSSTPSMYEIPQSSVSGPEVQTICGGGRAHRPKHDELYGTYICNWKDCKYRGMFSRKGVLMRHIETQHVAPHSFDCPVCGKLFCRRDNMTEHLGRVHCQRV</sequence>
<dbReference type="Gene3D" id="3.30.160.60">
    <property type="entry name" value="Classic Zinc Finger"/>
    <property type="match status" value="2"/>
</dbReference>
<reference evidence="4" key="1">
    <citation type="submission" date="2021-07" db="EMBL/GenBank/DDBJ databases">
        <authorList>
            <person name="Branca A.L. A."/>
        </authorList>
    </citation>
    <scope>NUCLEOTIDE SEQUENCE</scope>
</reference>
<proteinExistence type="predicted"/>
<dbReference type="InterPro" id="IPR036236">
    <property type="entry name" value="Znf_C2H2_sf"/>
</dbReference>
<evidence type="ECO:0000259" key="3">
    <source>
        <dbReference type="PROSITE" id="PS50157"/>
    </source>
</evidence>
<evidence type="ECO:0000256" key="1">
    <source>
        <dbReference type="PROSITE-ProRule" id="PRU00042"/>
    </source>
</evidence>